<dbReference type="PANTHER" id="PTHR30482">
    <property type="entry name" value="HIGH-AFFINITY BRANCHED-CHAIN AMINO ACID TRANSPORT SYSTEM PERMEASE"/>
    <property type="match status" value="1"/>
</dbReference>
<feature type="transmembrane region" description="Helical" evidence="6">
    <location>
        <begin position="12"/>
        <end position="31"/>
    </location>
</feature>
<accession>A0A926SAA7</accession>
<keyword evidence="3 6" id="KW-0812">Transmembrane</keyword>
<dbReference type="CDD" id="cd06581">
    <property type="entry name" value="TM_PBP1_LivM_like"/>
    <property type="match status" value="1"/>
</dbReference>
<evidence type="ECO:0000256" key="5">
    <source>
        <dbReference type="ARBA" id="ARBA00023136"/>
    </source>
</evidence>
<evidence type="ECO:0000256" key="4">
    <source>
        <dbReference type="ARBA" id="ARBA00022989"/>
    </source>
</evidence>
<dbReference type="GO" id="GO:0005886">
    <property type="term" value="C:plasma membrane"/>
    <property type="evidence" value="ECO:0007669"/>
    <property type="project" value="UniProtKB-SubCell"/>
</dbReference>
<feature type="transmembrane region" description="Helical" evidence="6">
    <location>
        <begin position="283"/>
        <end position="303"/>
    </location>
</feature>
<evidence type="ECO:0000256" key="2">
    <source>
        <dbReference type="ARBA" id="ARBA00022475"/>
    </source>
</evidence>
<dbReference type="GO" id="GO:0015658">
    <property type="term" value="F:branched-chain amino acid transmembrane transporter activity"/>
    <property type="evidence" value="ECO:0007669"/>
    <property type="project" value="InterPro"/>
</dbReference>
<feature type="transmembrane region" description="Helical" evidence="6">
    <location>
        <begin position="87"/>
        <end position="104"/>
    </location>
</feature>
<name>A0A926SAA7_9HYPH</name>
<comment type="caution">
    <text evidence="7">The sequence shown here is derived from an EMBL/GenBank/DDBJ whole genome shotgun (WGS) entry which is preliminary data.</text>
</comment>
<feature type="transmembrane region" description="Helical" evidence="6">
    <location>
        <begin position="210"/>
        <end position="228"/>
    </location>
</feature>
<dbReference type="InterPro" id="IPR001851">
    <property type="entry name" value="ABC_transp_permease"/>
</dbReference>
<evidence type="ECO:0000256" key="3">
    <source>
        <dbReference type="ARBA" id="ARBA00022692"/>
    </source>
</evidence>
<dbReference type="Pfam" id="PF02653">
    <property type="entry name" value="BPD_transp_2"/>
    <property type="match status" value="1"/>
</dbReference>
<reference evidence="7" key="1">
    <citation type="submission" date="2020-05" db="EMBL/GenBank/DDBJ databases">
        <title>Identification of trans-AT polyketide cluster in two marine bacteria, producers of a novel glutaramide-containing polyketide sesbanimide D and analogs.</title>
        <authorList>
            <person name="Kacar D."/>
            <person name="Rodriguez P."/>
            <person name="Canedo L."/>
            <person name="Gonzalez E."/>
            <person name="Galan B."/>
            <person name="De La Calle F."/>
            <person name="Garcia J.L."/>
        </authorList>
    </citation>
    <scope>NUCLEOTIDE SEQUENCE</scope>
    <source>
        <strain evidence="7">PHM038</strain>
    </source>
</reference>
<proteinExistence type="predicted"/>
<dbReference type="EMBL" id="JABFCZ010000024">
    <property type="protein sequence ID" value="MBD1548649.1"/>
    <property type="molecule type" value="Genomic_DNA"/>
</dbReference>
<comment type="subcellular location">
    <subcellularLocation>
        <location evidence="1">Cell membrane</location>
        <topology evidence="1">Multi-pass membrane protein</topology>
    </subcellularLocation>
</comment>
<feature type="transmembrane region" description="Helical" evidence="6">
    <location>
        <begin position="63"/>
        <end position="81"/>
    </location>
</feature>
<sequence length="320" mass="33253">MFYQTPLKSVTVIVILAALALYAILGGYFAGEIVVEIAVLAILAISLDFVAGYGGMVSLCHGAIAGIGAYTFAGLTALAGFDGFTATLAALAATAAFGLVVGAVTANISGIFFIMATLAFGQMAYVVVFEWKALGGDDGMSGVSRYDFSAIGLNMNGSVEFALFCLLVVLIVYAVAAYVLRSSFGRTLIGVHSNEDRMRALGLSVWKHKAVAFSFSSLLAGSAGILAAQHTLFVSPELLVWTVSGEVLIVVILGGLGTLAGPIAGAALLVFLKQQVSDYTEHWHLVIGLFLIAAVMAGGRGVYGQVEHVLQRKARSDANA</sequence>
<evidence type="ECO:0000256" key="1">
    <source>
        <dbReference type="ARBA" id="ARBA00004651"/>
    </source>
</evidence>
<keyword evidence="4 6" id="KW-1133">Transmembrane helix</keyword>
<dbReference type="Proteomes" id="UP000598467">
    <property type="component" value="Unassembled WGS sequence"/>
</dbReference>
<feature type="transmembrane region" description="Helical" evidence="6">
    <location>
        <begin position="161"/>
        <end position="180"/>
    </location>
</feature>
<keyword evidence="5 6" id="KW-0472">Membrane</keyword>
<feature type="transmembrane region" description="Helical" evidence="6">
    <location>
        <begin position="248"/>
        <end position="271"/>
    </location>
</feature>
<gene>
    <name evidence="7" type="ORF">HK439_20485</name>
</gene>
<protein>
    <submittedName>
        <fullName evidence="7">Branched-chain amino acid ABC transporter permease</fullName>
    </submittedName>
</protein>
<evidence type="ECO:0000313" key="7">
    <source>
        <dbReference type="EMBL" id="MBD1548649.1"/>
    </source>
</evidence>
<dbReference type="PANTHER" id="PTHR30482:SF17">
    <property type="entry name" value="ABC TRANSPORTER ATP-BINDING PROTEIN"/>
    <property type="match status" value="1"/>
</dbReference>
<dbReference type="RefSeq" id="WP_190293336.1">
    <property type="nucleotide sequence ID" value="NZ_JABFCZ010000024.1"/>
</dbReference>
<dbReference type="InterPro" id="IPR043428">
    <property type="entry name" value="LivM-like"/>
</dbReference>
<organism evidence="7 8">
    <name type="scientific">Roseibium aggregatum</name>
    <dbReference type="NCBI Taxonomy" id="187304"/>
    <lineage>
        <taxon>Bacteria</taxon>
        <taxon>Pseudomonadati</taxon>
        <taxon>Pseudomonadota</taxon>
        <taxon>Alphaproteobacteria</taxon>
        <taxon>Hyphomicrobiales</taxon>
        <taxon>Stappiaceae</taxon>
        <taxon>Roseibium</taxon>
    </lineage>
</organism>
<dbReference type="AlphaFoldDB" id="A0A926SAA7"/>
<keyword evidence="2" id="KW-1003">Cell membrane</keyword>
<evidence type="ECO:0000313" key="8">
    <source>
        <dbReference type="Proteomes" id="UP000598467"/>
    </source>
</evidence>
<feature type="transmembrane region" description="Helical" evidence="6">
    <location>
        <begin position="37"/>
        <end position="56"/>
    </location>
</feature>
<evidence type="ECO:0000256" key="6">
    <source>
        <dbReference type="SAM" id="Phobius"/>
    </source>
</evidence>
<feature type="transmembrane region" description="Helical" evidence="6">
    <location>
        <begin position="111"/>
        <end position="131"/>
    </location>
</feature>